<reference evidence="5 6" key="1">
    <citation type="journal article" date="2007" name="Proc. Natl. Acad. Sci. U.S.A.">
        <title>The tiny eukaryote Ostreococcus provides genomic insights into the paradox of plankton speciation.</title>
        <authorList>
            <person name="Palenik B."/>
            <person name="Grimwood J."/>
            <person name="Aerts A."/>
            <person name="Rouze P."/>
            <person name="Salamov A."/>
            <person name="Putnam N."/>
            <person name="Dupont C."/>
            <person name="Jorgensen R."/>
            <person name="Derelle E."/>
            <person name="Rombauts S."/>
            <person name="Zhou K."/>
            <person name="Otillar R."/>
            <person name="Merchant S.S."/>
            <person name="Podell S."/>
            <person name="Gaasterland T."/>
            <person name="Napoli C."/>
            <person name="Gendler K."/>
            <person name="Manuell A."/>
            <person name="Tai V."/>
            <person name="Vallon O."/>
            <person name="Piganeau G."/>
            <person name="Jancek S."/>
            <person name="Heijde M."/>
            <person name="Jabbari K."/>
            <person name="Bowler C."/>
            <person name="Lohr M."/>
            <person name="Robbens S."/>
            <person name="Werner G."/>
            <person name="Dubchak I."/>
            <person name="Pazour G.J."/>
            <person name="Ren Q."/>
            <person name="Paulsen I."/>
            <person name="Delwiche C."/>
            <person name="Schmutz J."/>
            <person name="Rokhsar D."/>
            <person name="Van de Peer Y."/>
            <person name="Moreau H."/>
            <person name="Grigoriev I.V."/>
        </authorList>
    </citation>
    <scope>NUCLEOTIDE SEQUENCE [LARGE SCALE GENOMIC DNA]</scope>
    <source>
        <strain evidence="5 6">CCE9901</strain>
    </source>
</reference>
<dbReference type="Gramene" id="ABO97059">
    <property type="protein sequence ID" value="ABO97059"/>
    <property type="gene ID" value="OSTLU_32797"/>
</dbReference>
<dbReference type="KEGG" id="olu:OSTLU_32797"/>
<accession>A4S0M4</accession>
<dbReference type="STRING" id="436017.A4S0M4"/>
<evidence type="ECO:0000259" key="4">
    <source>
        <dbReference type="PROSITE" id="PS50026"/>
    </source>
</evidence>
<keyword evidence="2 3" id="KW-1015">Disulfide bond</keyword>
<dbReference type="SUPFAM" id="SSF81296">
    <property type="entry name" value="E set domains"/>
    <property type="match status" value="1"/>
</dbReference>
<dbReference type="OMA" id="FARYAYK"/>
<keyword evidence="3" id="KW-0245">EGF-like domain</keyword>
<dbReference type="Gene3D" id="2.60.40.10">
    <property type="entry name" value="Immunoglobulins"/>
    <property type="match status" value="2"/>
</dbReference>
<dbReference type="RefSeq" id="XP_001418766.1">
    <property type="nucleotide sequence ID" value="XM_001418729.1"/>
</dbReference>
<dbReference type="Gene3D" id="2.60.120.1060">
    <property type="entry name" value="NPCBM/NEW2 domain"/>
    <property type="match status" value="1"/>
</dbReference>
<dbReference type="eggNOG" id="KOG1225">
    <property type="taxonomic scope" value="Eukaryota"/>
</dbReference>
<dbReference type="Gene3D" id="2.10.25.10">
    <property type="entry name" value="Laminin"/>
    <property type="match status" value="1"/>
</dbReference>
<evidence type="ECO:0000256" key="1">
    <source>
        <dbReference type="ARBA" id="ARBA00022729"/>
    </source>
</evidence>
<dbReference type="HOGENOM" id="CLU_249772_0_0_1"/>
<gene>
    <name evidence="5" type="ORF">OSTLU_32797</name>
</gene>
<dbReference type="PANTHER" id="PTHR14949:SF56">
    <property type="entry name" value="EGF-LIKE-DOMAIN, MULTIPLE 7"/>
    <property type="match status" value="1"/>
</dbReference>
<dbReference type="Pfam" id="PF05345">
    <property type="entry name" value="He_PIG"/>
    <property type="match status" value="1"/>
</dbReference>
<dbReference type="PROSITE" id="PS00022">
    <property type="entry name" value="EGF_1"/>
    <property type="match status" value="1"/>
</dbReference>
<dbReference type="PANTHER" id="PTHR14949">
    <property type="entry name" value="EGF-LIKE-DOMAIN, MULTIPLE 7, 8"/>
    <property type="match status" value="1"/>
</dbReference>
<evidence type="ECO:0000313" key="5">
    <source>
        <dbReference type="EMBL" id="ABO97059.1"/>
    </source>
</evidence>
<dbReference type="SUPFAM" id="SSF49313">
    <property type="entry name" value="Cadherin-like"/>
    <property type="match status" value="1"/>
</dbReference>
<dbReference type="Proteomes" id="UP000001568">
    <property type="component" value="Chromosome 7"/>
</dbReference>
<dbReference type="InterPro" id="IPR002909">
    <property type="entry name" value="IPT_dom"/>
</dbReference>
<name>A4S0M4_OSTLU</name>
<organism evidence="5 6">
    <name type="scientific">Ostreococcus lucimarinus (strain CCE9901)</name>
    <dbReference type="NCBI Taxonomy" id="436017"/>
    <lineage>
        <taxon>Eukaryota</taxon>
        <taxon>Viridiplantae</taxon>
        <taxon>Chlorophyta</taxon>
        <taxon>Mamiellophyceae</taxon>
        <taxon>Mamiellales</taxon>
        <taxon>Bathycoccaceae</taxon>
        <taxon>Ostreococcus</taxon>
    </lineage>
</organism>
<feature type="domain" description="EGF-like" evidence="4">
    <location>
        <begin position="960"/>
        <end position="995"/>
    </location>
</feature>
<feature type="disulfide bond" evidence="3">
    <location>
        <begin position="964"/>
        <end position="974"/>
    </location>
</feature>
<keyword evidence="6" id="KW-1185">Reference proteome</keyword>
<dbReference type="PROSITE" id="PS50026">
    <property type="entry name" value="EGF_3"/>
    <property type="match status" value="1"/>
</dbReference>
<sequence length="1479" mass="160474">MRAARYRRARRRVDDRDSGRGRGVVALCAVVVALARVRTSGGEAIWGLETVYDGLGYNPEFPTQVCGPSKDGNSFRAAGCKPAITEKDSYGTAGDPGFSFARYAYKGKSYGPPYNNVADVAACTYSLTYAAAEAAGLEHCFYAPYTGGVPTTTVQKTTTNLGYSTLGWRLPLAEWRDKLPDYVVERYELPPLRLGFEEGTFWPNWKLLSSGLPNFAVTKTCFLEAHSGDYQLCSAYPTERREDIHGVLQVQSISFALGRGSLFFEANGGDKNVPDIPQDPYPIASHGKGALGVALTRISDGYRVLTKPVRARRYWETLRWEESLLAQYYGEVFRLEIFDYRSGSFGWLAVDSFVIPQAPVIITEVTPSIGPRVGGTRITISGQNFGSSVDDKTVFIGDKECIDLRMSYSRCSSDTTVCAGALSCTTPAGSGVGLTVAVVIGDPTVVRIAGPRGGFQAGFCGDESTEHPFSECAIDAIDAVAGARKRGFTYADPPTVTSTPVTSAIQDIQYEYTLIATDPDENDLLTYTAITLPTFLQFDPTTRLLTGVPLRSDVQCRSNNWHPASERCALGATYQVEFEISDSIYRVQHNFEVKVTTNETSLLVDKSFHWENALQIFEKYEAVVALGSVTESLKALENRNVTSPTEIVGFNYRNPLNDEDKTIRNALIAIAEKPNIDEVDVDAAIQWLQTNNSDAVNLDMIQALKEQVAVQKRGDVSSGASAPALQGVSWKGWLNYFKKLGTSLGAGSAVYTNVAGLPVPAGATKMLTREKIIVIKLSTPCNSTALNTDRYIPSCDAVVGMSSQHEVWLGFSDYGTTLEDVIVFPEDFEFADLVTSAVFTQDVPGFLGQLTRRMVAQSAKLQEIATLGETHLVWFDTSTSMLTVNMTIKSSPVKAVMQLATSYPYPEPGKYGLPEISVVSCDNVAYDYENALISFSNTMTRTGGSLTSRLAALANDVSTFASRCKNLCNGQGLCQDSQLPPVCQCYQDYFGDDCSQVTCPNDCSNNGACDSRQVCTHFPESGETDCSGGTGKCACNYPYFGKDCSLKTCAKNFIVFEGNSTHKLDVTAGTQPIKDKYTALGLDVYDVKISETNGDQPAAWAIQGDELSLAHLVGSAYVEFTSSEDGETARSLEPFYVDSIPSRGVAIEAQYFAQEYRTFVKREQQLLDLFGKSSSECNAAGACAFETGTCFCATQYYGAGCEFQYCANDCAGHGTCNKLTGVCTCETHYVTDETYGCALKDYSLISTTCTDEALDREVDDADLRVRPLHASCLFGTRLGSPVTGTTTTYITDLQGNVCLDCSGYTLESNSRIYFYEDEPCTSSAGNREDFCDNTKESYDTIVRGIGMIPAGDSGSTLSFNLAAMRTSDIQFSIFKAKAGIVREHLADIDAGGCGACTDDNPQCGAIFTIAVDGVTVWTSLVNNKYSEINIDISAASTMTLSTAKYTPPYWRSNVLPGLAGQDAPAVWCDGAAWADAEFY</sequence>
<evidence type="ECO:0000256" key="3">
    <source>
        <dbReference type="PROSITE-ProRule" id="PRU00076"/>
    </source>
</evidence>
<dbReference type="EMBL" id="CP000587">
    <property type="protein sequence ID" value="ABO97059.1"/>
    <property type="molecule type" value="Genomic_DNA"/>
</dbReference>
<dbReference type="InterPro" id="IPR014756">
    <property type="entry name" value="Ig_E-set"/>
</dbReference>
<evidence type="ECO:0000256" key="2">
    <source>
        <dbReference type="ARBA" id="ARBA00023157"/>
    </source>
</evidence>
<dbReference type="InterPro" id="IPR050969">
    <property type="entry name" value="Dev_Signal_Modulators"/>
</dbReference>
<comment type="caution">
    <text evidence="3">Lacks conserved residue(s) required for the propagation of feature annotation.</text>
</comment>
<keyword evidence="1" id="KW-0732">Signal</keyword>
<protein>
    <recommendedName>
        <fullName evidence="4">EGF-like domain-containing protein</fullName>
    </recommendedName>
</protein>
<dbReference type="GO" id="GO:0005509">
    <property type="term" value="F:calcium ion binding"/>
    <property type="evidence" value="ECO:0007669"/>
    <property type="project" value="InterPro"/>
</dbReference>
<dbReference type="InterPro" id="IPR000742">
    <property type="entry name" value="EGF"/>
</dbReference>
<dbReference type="OrthoDB" id="496415at2759"/>
<dbReference type="GeneID" id="5002791"/>
<dbReference type="GO" id="GO:0016020">
    <property type="term" value="C:membrane"/>
    <property type="evidence" value="ECO:0007669"/>
    <property type="project" value="InterPro"/>
</dbReference>
<evidence type="ECO:0000313" key="6">
    <source>
        <dbReference type="Proteomes" id="UP000001568"/>
    </source>
</evidence>
<dbReference type="InterPro" id="IPR015919">
    <property type="entry name" value="Cadherin-like_sf"/>
</dbReference>
<dbReference type="Pfam" id="PF01833">
    <property type="entry name" value="TIG"/>
    <property type="match status" value="1"/>
</dbReference>
<proteinExistence type="predicted"/>
<feature type="disulfide bond" evidence="3">
    <location>
        <begin position="985"/>
        <end position="994"/>
    </location>
</feature>
<dbReference type="InterPro" id="IPR038637">
    <property type="entry name" value="NPCBM_sf"/>
</dbReference>
<dbReference type="InterPro" id="IPR013783">
    <property type="entry name" value="Ig-like_fold"/>
</dbReference>